<evidence type="ECO:0000256" key="10">
    <source>
        <dbReference type="ARBA" id="ARBA00022898"/>
    </source>
</evidence>
<evidence type="ECO:0000256" key="7">
    <source>
        <dbReference type="ARBA" id="ARBA00022576"/>
    </source>
</evidence>
<proteinExistence type="inferred from homology"/>
<comment type="similarity">
    <text evidence="4">Belongs to the class-V pyridoxal-phosphate-dependent aminotransferase family. SerC subfamily.</text>
</comment>
<evidence type="ECO:0000256" key="5">
    <source>
        <dbReference type="ARBA" id="ARBA00013030"/>
    </source>
</evidence>
<dbReference type="InterPro" id="IPR006272">
    <property type="entry name" value="Pser_aminoTfrase_mycobac"/>
</dbReference>
<dbReference type="InterPro" id="IPR000192">
    <property type="entry name" value="Aminotrans_V_dom"/>
</dbReference>
<keyword evidence="18" id="KW-1185">Reference proteome</keyword>
<keyword evidence="9 17" id="KW-0808">Transferase</keyword>
<keyword evidence="6" id="KW-0963">Cytoplasm</keyword>
<keyword evidence="11" id="KW-0664">Pyridoxine biosynthesis</keyword>
<keyword evidence="8" id="KW-0028">Amino-acid biosynthesis</keyword>
<name>A0A1L7CRM4_9CORY</name>
<keyword evidence="12" id="KW-0718">Serine biosynthesis</keyword>
<protein>
    <recommendedName>
        <fullName evidence="5">phosphoserine transaminase</fullName>
        <ecNumber evidence="5">2.6.1.52</ecNumber>
    </recommendedName>
    <alternativeName>
        <fullName evidence="13">Phosphohydroxythreonine aminotransferase</fullName>
    </alternativeName>
</protein>
<comment type="pathway">
    <text evidence="3">Amino-acid biosynthesis; L-serine biosynthesis; L-serine from 3-phospho-D-glycerate: step 2/3.</text>
</comment>
<evidence type="ECO:0000256" key="13">
    <source>
        <dbReference type="ARBA" id="ARBA00031421"/>
    </source>
</evidence>
<comment type="cofactor">
    <cofactor evidence="1">
        <name>pyridoxal 5'-phosphate</name>
        <dbReference type="ChEBI" id="CHEBI:597326"/>
    </cofactor>
</comment>
<comment type="catalytic activity">
    <reaction evidence="14">
        <text>4-(phosphooxy)-L-threonine + 2-oxoglutarate = (R)-3-hydroxy-2-oxo-4-phosphooxybutanoate + L-glutamate</text>
        <dbReference type="Rhea" id="RHEA:16573"/>
        <dbReference type="ChEBI" id="CHEBI:16810"/>
        <dbReference type="ChEBI" id="CHEBI:29985"/>
        <dbReference type="ChEBI" id="CHEBI:58452"/>
        <dbReference type="ChEBI" id="CHEBI:58538"/>
        <dbReference type="EC" id="2.6.1.52"/>
    </reaction>
</comment>
<evidence type="ECO:0000256" key="15">
    <source>
        <dbReference type="ARBA" id="ARBA00049007"/>
    </source>
</evidence>
<dbReference type="SUPFAM" id="SSF53383">
    <property type="entry name" value="PLP-dependent transferases"/>
    <property type="match status" value="1"/>
</dbReference>
<dbReference type="Gene3D" id="3.90.1150.10">
    <property type="entry name" value="Aspartate Aminotransferase, domain 1"/>
    <property type="match status" value="1"/>
</dbReference>
<evidence type="ECO:0000256" key="9">
    <source>
        <dbReference type="ARBA" id="ARBA00022679"/>
    </source>
</evidence>
<dbReference type="PANTHER" id="PTHR21152:SF40">
    <property type="entry name" value="ALANINE--GLYOXYLATE AMINOTRANSFERASE"/>
    <property type="match status" value="1"/>
</dbReference>
<evidence type="ECO:0000256" key="14">
    <source>
        <dbReference type="ARBA" id="ARBA00047630"/>
    </source>
</evidence>
<feature type="domain" description="Aminotransferase class V" evidence="16">
    <location>
        <begin position="140"/>
        <end position="332"/>
    </location>
</feature>
<dbReference type="STRING" id="1437875.CFRA_03395"/>
<keyword evidence="7 17" id="KW-0032">Aminotransferase</keyword>
<dbReference type="NCBIfam" id="TIGR01366">
    <property type="entry name" value="serC_3"/>
    <property type="match status" value="1"/>
</dbReference>
<evidence type="ECO:0000256" key="8">
    <source>
        <dbReference type="ARBA" id="ARBA00022605"/>
    </source>
</evidence>
<dbReference type="GO" id="GO:0008453">
    <property type="term" value="F:alanine-glyoxylate transaminase activity"/>
    <property type="evidence" value="ECO:0007669"/>
    <property type="project" value="TreeGrafter"/>
</dbReference>
<dbReference type="InterPro" id="IPR015421">
    <property type="entry name" value="PyrdxlP-dep_Trfase_major"/>
</dbReference>
<evidence type="ECO:0000256" key="4">
    <source>
        <dbReference type="ARBA" id="ARBA00006904"/>
    </source>
</evidence>
<dbReference type="UniPathway" id="UPA00135">
    <property type="reaction ID" value="UER00197"/>
</dbReference>
<dbReference type="GO" id="GO:0004760">
    <property type="term" value="F:L-serine-pyruvate transaminase activity"/>
    <property type="evidence" value="ECO:0007669"/>
    <property type="project" value="TreeGrafter"/>
</dbReference>
<dbReference type="KEGG" id="cfk:CFRA_03395"/>
<evidence type="ECO:0000259" key="16">
    <source>
        <dbReference type="Pfam" id="PF00266"/>
    </source>
</evidence>
<evidence type="ECO:0000313" key="18">
    <source>
        <dbReference type="Proteomes" id="UP000185434"/>
    </source>
</evidence>
<dbReference type="RefSeq" id="WP_075663453.1">
    <property type="nucleotide sequence ID" value="NZ_CP009247.1"/>
</dbReference>
<dbReference type="PANTHER" id="PTHR21152">
    <property type="entry name" value="AMINOTRANSFERASE CLASS V"/>
    <property type="match status" value="1"/>
</dbReference>
<organism evidence="17 18">
    <name type="scientific">Corynebacterium frankenforstense DSM 45800</name>
    <dbReference type="NCBI Taxonomy" id="1437875"/>
    <lineage>
        <taxon>Bacteria</taxon>
        <taxon>Bacillati</taxon>
        <taxon>Actinomycetota</taxon>
        <taxon>Actinomycetes</taxon>
        <taxon>Mycobacteriales</taxon>
        <taxon>Corynebacteriaceae</taxon>
        <taxon>Corynebacterium</taxon>
    </lineage>
</organism>
<comment type="function">
    <text evidence="2">Catalyzes the reversible conversion of 3-phosphohydroxypyruvate to phosphoserine and of 3-hydroxy-2-oxo-4-phosphonooxybutanoate to phosphohydroxythreonine.</text>
</comment>
<dbReference type="Proteomes" id="UP000185434">
    <property type="component" value="Chromosome"/>
</dbReference>
<accession>A0A1L7CRM4</accession>
<dbReference type="EC" id="2.6.1.52" evidence="5"/>
<dbReference type="GO" id="GO:0004648">
    <property type="term" value="F:O-phospho-L-serine:2-oxoglutarate aminotransferase activity"/>
    <property type="evidence" value="ECO:0007669"/>
    <property type="project" value="UniProtKB-EC"/>
</dbReference>
<dbReference type="PIRSF" id="PIRSF000525">
    <property type="entry name" value="SerC"/>
    <property type="match status" value="1"/>
</dbReference>
<dbReference type="AlphaFoldDB" id="A0A1L7CRM4"/>
<comment type="catalytic activity">
    <reaction evidence="15">
        <text>O-phospho-L-serine + 2-oxoglutarate = 3-phosphooxypyruvate + L-glutamate</text>
        <dbReference type="Rhea" id="RHEA:14329"/>
        <dbReference type="ChEBI" id="CHEBI:16810"/>
        <dbReference type="ChEBI" id="CHEBI:18110"/>
        <dbReference type="ChEBI" id="CHEBI:29985"/>
        <dbReference type="ChEBI" id="CHEBI:57524"/>
        <dbReference type="EC" id="2.6.1.52"/>
    </reaction>
</comment>
<evidence type="ECO:0000256" key="12">
    <source>
        <dbReference type="ARBA" id="ARBA00023299"/>
    </source>
</evidence>
<sequence length="378" mass="40040">MSETPFTLAPELIPSDGRFGCGPSKVRQEQIQAIVDGASTVIGTSHRKPGVKDVVGSVRSGLADLFSLPEGYEIVLSLGGATAFWDAATFGLIEKKSGHLSFGEFSGKFAKASAQAPWLDEPAVLEAEPGTAPTPQAFEGADVIAWAHNETSTGAMVPVTRPEGSEDSLVVVDATSGAGGLPVEMDQADVYYFSPQKCFASDGGLWLAAMSPAALERIERINASDRFIPAFLNLQTAVNNSRKNQTYNTPAVATLLMLDNQIRWMNANGGLAGMVERTTANSSVIYDWAESRPEATPFVTDPAARSLVVCTVDLDDSVDAGEVAKVLRANGILDTESYRKLGRNQLRIGAFPAIEKDDMVTLTRALDAVLDAGVAAAK</sequence>
<evidence type="ECO:0000256" key="11">
    <source>
        <dbReference type="ARBA" id="ARBA00023096"/>
    </source>
</evidence>
<dbReference type="InterPro" id="IPR022278">
    <property type="entry name" value="Pser_aminoTfrase"/>
</dbReference>
<dbReference type="EMBL" id="CP009247">
    <property type="protein sequence ID" value="APT88478.1"/>
    <property type="molecule type" value="Genomic_DNA"/>
</dbReference>
<dbReference type="GO" id="GO:0019265">
    <property type="term" value="P:glycine biosynthetic process, by transamination of glyoxylate"/>
    <property type="evidence" value="ECO:0007669"/>
    <property type="project" value="TreeGrafter"/>
</dbReference>
<keyword evidence="10" id="KW-0663">Pyridoxal phosphate</keyword>
<evidence type="ECO:0000256" key="1">
    <source>
        <dbReference type="ARBA" id="ARBA00001933"/>
    </source>
</evidence>
<gene>
    <name evidence="17" type="ORF">CFRA_03395</name>
</gene>
<dbReference type="Gene3D" id="3.40.640.10">
    <property type="entry name" value="Type I PLP-dependent aspartate aminotransferase-like (Major domain)"/>
    <property type="match status" value="1"/>
</dbReference>
<dbReference type="InterPro" id="IPR015422">
    <property type="entry name" value="PyrdxlP-dep_Trfase_small"/>
</dbReference>
<dbReference type="OrthoDB" id="975012at2"/>
<evidence type="ECO:0000256" key="6">
    <source>
        <dbReference type="ARBA" id="ARBA00022490"/>
    </source>
</evidence>
<reference evidence="17 18" key="1">
    <citation type="submission" date="2014-08" db="EMBL/GenBank/DDBJ databases">
        <title>Complete genome sequence of Corynebacterium frankenforstense ST18(T) (=DSM 45800(T)), isolated from raw cow milk.</title>
        <authorList>
            <person name="Ruckert C."/>
            <person name="Albersmeier A."/>
            <person name="Winkler A."/>
            <person name="Lipski A."/>
            <person name="Kalinowski J."/>
        </authorList>
    </citation>
    <scope>NUCLEOTIDE SEQUENCE [LARGE SCALE GENOMIC DNA]</scope>
    <source>
        <strain evidence="17 18">ST18</strain>
    </source>
</reference>
<evidence type="ECO:0000256" key="3">
    <source>
        <dbReference type="ARBA" id="ARBA00005099"/>
    </source>
</evidence>
<dbReference type="GO" id="GO:0006564">
    <property type="term" value="P:L-serine biosynthetic process"/>
    <property type="evidence" value="ECO:0007669"/>
    <property type="project" value="UniProtKB-KW"/>
</dbReference>
<evidence type="ECO:0000313" key="17">
    <source>
        <dbReference type="EMBL" id="APT88478.1"/>
    </source>
</evidence>
<dbReference type="Pfam" id="PF00266">
    <property type="entry name" value="Aminotran_5"/>
    <property type="match status" value="1"/>
</dbReference>
<dbReference type="GO" id="GO:0008615">
    <property type="term" value="P:pyridoxine biosynthetic process"/>
    <property type="evidence" value="ECO:0007669"/>
    <property type="project" value="UniProtKB-KW"/>
</dbReference>
<dbReference type="InterPro" id="IPR015424">
    <property type="entry name" value="PyrdxlP-dep_Trfase"/>
</dbReference>
<evidence type="ECO:0000256" key="2">
    <source>
        <dbReference type="ARBA" id="ARBA00003483"/>
    </source>
</evidence>